<gene>
    <name evidence="1" type="ORF">CP10139811_1350</name>
</gene>
<feature type="non-terminal residue" evidence="1">
    <location>
        <position position="1"/>
    </location>
</feature>
<organism evidence="1 2">
    <name type="scientific">Chlamydia ibidis</name>
    <dbReference type="NCBI Taxonomy" id="1405396"/>
    <lineage>
        <taxon>Bacteria</taxon>
        <taxon>Pseudomonadati</taxon>
        <taxon>Chlamydiota</taxon>
        <taxon>Chlamydiia</taxon>
        <taxon>Chlamydiales</taxon>
        <taxon>Chlamydiaceae</taxon>
        <taxon>Chlamydia/Chlamydophila group</taxon>
        <taxon>Chlamydia</taxon>
    </lineage>
</organism>
<accession>S7KKI1</accession>
<protein>
    <submittedName>
        <fullName evidence="1">Uncharacterized protein</fullName>
    </submittedName>
</protein>
<sequence length="35" mass="3967">PRLSQTTRIFSSEIPHLTRKSCIFPSTTPNFTSES</sequence>
<evidence type="ECO:0000313" key="1">
    <source>
        <dbReference type="EMBL" id="EPP34945.1"/>
    </source>
</evidence>
<name>S7KKI1_9CHLA</name>
<dbReference type="HOGENOM" id="CLU_3361059_0_0_0"/>
<dbReference type="EMBL" id="ATNB01000144">
    <property type="protein sequence ID" value="EPP34945.1"/>
    <property type="molecule type" value="Genomic_DNA"/>
</dbReference>
<evidence type="ECO:0000313" key="2">
    <source>
        <dbReference type="Proteomes" id="UP000016200"/>
    </source>
</evidence>
<comment type="caution">
    <text evidence="1">The sequence shown here is derived from an EMBL/GenBank/DDBJ whole genome shotgun (WGS) entry which is preliminary data.</text>
</comment>
<dbReference type="AlphaFoldDB" id="S7KKI1"/>
<dbReference type="Proteomes" id="UP000016200">
    <property type="component" value="Unassembled WGS sequence"/>
</dbReference>
<reference evidence="1 2" key="1">
    <citation type="submission" date="2013-04" db="EMBL/GenBank/DDBJ databases">
        <title>Genome sequence of Chlamydia psittaci 10-1398/11.</title>
        <authorList>
            <person name="Huot-Creasy H."/>
            <person name="McCracken C.L."/>
            <person name="Humphries M."/>
            <person name="Sachse K."/>
            <person name="Laroucau K."/>
            <person name="Bavoil P."/>
            <person name="Myers G.S."/>
        </authorList>
    </citation>
    <scope>NUCLEOTIDE SEQUENCE [LARGE SCALE GENOMIC DNA]</scope>
    <source>
        <strain evidence="1 2">10_1398_11</strain>
    </source>
</reference>
<proteinExistence type="predicted"/>